<dbReference type="AlphaFoldDB" id="A0A8J4TW96"/>
<dbReference type="PANTHER" id="PTHR14978:SF0">
    <property type="entry name" value="BETA-CATENIN-LIKE PROTEIN 1"/>
    <property type="match status" value="1"/>
</dbReference>
<feature type="compositionally biased region" description="Acidic residues" evidence="6">
    <location>
        <begin position="53"/>
        <end position="64"/>
    </location>
</feature>
<evidence type="ECO:0000313" key="8">
    <source>
        <dbReference type="EMBL" id="KAF5896818.1"/>
    </source>
</evidence>
<feature type="compositionally biased region" description="Basic and acidic residues" evidence="6">
    <location>
        <begin position="1"/>
        <end position="26"/>
    </location>
</feature>
<dbReference type="InterPro" id="IPR039678">
    <property type="entry name" value="CTNNBL1"/>
</dbReference>
<keyword evidence="2" id="KW-0597">Phosphoprotein</keyword>
<keyword evidence="9" id="KW-1185">Reference proteome</keyword>
<keyword evidence="4" id="KW-0175">Coiled coil</keyword>
<evidence type="ECO:0000256" key="5">
    <source>
        <dbReference type="ARBA" id="ARBA00023242"/>
    </source>
</evidence>
<evidence type="ECO:0000256" key="6">
    <source>
        <dbReference type="SAM" id="MobiDB-lite"/>
    </source>
</evidence>
<name>A0A8J4TW96_CLAMG</name>
<dbReference type="Gene3D" id="1.25.10.10">
    <property type="entry name" value="Leucine-rich Repeat Variant"/>
    <property type="match status" value="1"/>
</dbReference>
<dbReference type="EMBL" id="QNUK01000261">
    <property type="protein sequence ID" value="KAF5896818.1"/>
    <property type="molecule type" value="Genomic_DNA"/>
</dbReference>
<keyword evidence="3" id="KW-0677">Repeat</keyword>
<reference evidence="8" key="1">
    <citation type="submission" date="2020-07" db="EMBL/GenBank/DDBJ databases">
        <title>Clarias magur genome sequencing, assembly and annotation.</title>
        <authorList>
            <person name="Kushwaha B."/>
            <person name="Kumar R."/>
            <person name="Das P."/>
            <person name="Joshi C.G."/>
            <person name="Kumar D."/>
            <person name="Nagpure N.S."/>
            <person name="Pandey M."/>
            <person name="Agarwal S."/>
            <person name="Srivastava S."/>
            <person name="Singh M."/>
            <person name="Sahoo L."/>
            <person name="Jayasankar P."/>
            <person name="Meher P.K."/>
            <person name="Koringa P.G."/>
            <person name="Iquebal M.A."/>
            <person name="Das S.P."/>
            <person name="Bit A."/>
            <person name="Patnaik S."/>
            <person name="Patel N."/>
            <person name="Shah T.M."/>
            <person name="Hinsu A."/>
            <person name="Jena J.K."/>
        </authorList>
    </citation>
    <scope>NUCLEOTIDE SEQUENCE</scope>
    <source>
        <strain evidence="8">CIFAMagur01</strain>
        <tissue evidence="8">Testis</tissue>
    </source>
</reference>
<evidence type="ECO:0000256" key="3">
    <source>
        <dbReference type="ARBA" id="ARBA00022737"/>
    </source>
</evidence>
<gene>
    <name evidence="8" type="primary">ctnnbl1</name>
    <name evidence="8" type="ORF">DAT39_013471</name>
</gene>
<feature type="non-terminal residue" evidence="8">
    <location>
        <position position="94"/>
    </location>
</feature>
<comment type="caution">
    <text evidence="8">The sequence shown here is derived from an EMBL/GenBank/DDBJ whole genome shotgun (WGS) entry which is preliminary data.</text>
</comment>
<organism evidence="8 9">
    <name type="scientific">Clarias magur</name>
    <name type="common">Asian catfish</name>
    <name type="synonym">Macropteronotus magur</name>
    <dbReference type="NCBI Taxonomy" id="1594786"/>
    <lineage>
        <taxon>Eukaryota</taxon>
        <taxon>Metazoa</taxon>
        <taxon>Chordata</taxon>
        <taxon>Craniata</taxon>
        <taxon>Vertebrata</taxon>
        <taxon>Euteleostomi</taxon>
        <taxon>Actinopterygii</taxon>
        <taxon>Neopterygii</taxon>
        <taxon>Teleostei</taxon>
        <taxon>Ostariophysi</taxon>
        <taxon>Siluriformes</taxon>
        <taxon>Clariidae</taxon>
        <taxon>Clarias</taxon>
    </lineage>
</organism>
<evidence type="ECO:0000256" key="4">
    <source>
        <dbReference type="ARBA" id="ARBA00023054"/>
    </source>
</evidence>
<dbReference type="SMART" id="SM01156">
    <property type="entry name" value="DUF1716"/>
    <property type="match status" value="1"/>
</dbReference>
<dbReference type="GO" id="GO:0005681">
    <property type="term" value="C:spliceosomal complex"/>
    <property type="evidence" value="ECO:0007669"/>
    <property type="project" value="TreeGrafter"/>
</dbReference>
<dbReference type="InterPro" id="IPR011989">
    <property type="entry name" value="ARM-like"/>
</dbReference>
<evidence type="ECO:0000256" key="1">
    <source>
        <dbReference type="ARBA" id="ARBA00004123"/>
    </source>
</evidence>
<dbReference type="Proteomes" id="UP000727407">
    <property type="component" value="Unassembled WGS sequence"/>
</dbReference>
<evidence type="ECO:0000256" key="2">
    <source>
        <dbReference type="ARBA" id="ARBA00022553"/>
    </source>
</evidence>
<comment type="subcellular location">
    <subcellularLocation>
        <location evidence="1">Nucleus</location>
    </subcellularLocation>
</comment>
<protein>
    <submittedName>
        <fullName evidence="8">Beta-catenin-like protein 1</fullName>
    </submittedName>
</protein>
<feature type="non-terminal residue" evidence="8">
    <location>
        <position position="1"/>
    </location>
</feature>
<feature type="domain" description="Beta-catenin-like protein 1 N-terminal" evidence="7">
    <location>
        <begin position="39"/>
        <end position="94"/>
    </location>
</feature>
<keyword evidence="5" id="KW-0539">Nucleus</keyword>
<feature type="region of interest" description="Disordered" evidence="6">
    <location>
        <begin position="1"/>
        <end position="68"/>
    </location>
</feature>
<proteinExistence type="predicted"/>
<sequence>PERGGKRSREDAGSDESRPKKSREPPRPAGPIPEPMPEDPENRERILEKLMDQDEVDPEGEPVDEGTVKKMILTFEKRSYKNQELRIKFPDNPE</sequence>
<evidence type="ECO:0000259" key="7">
    <source>
        <dbReference type="SMART" id="SM01156"/>
    </source>
</evidence>
<accession>A0A8J4TW96</accession>
<dbReference type="Pfam" id="PF08216">
    <property type="entry name" value="CTNNBL"/>
    <property type="match status" value="1"/>
</dbReference>
<evidence type="ECO:0000313" key="9">
    <source>
        <dbReference type="Proteomes" id="UP000727407"/>
    </source>
</evidence>
<dbReference type="PANTHER" id="PTHR14978">
    <property type="entry name" value="BETA-CATENIN-LIKE PROTEIN 1 NUCLEAR ASSOCIATED PROTEIN"/>
    <property type="match status" value="1"/>
</dbReference>
<feature type="compositionally biased region" description="Basic and acidic residues" evidence="6">
    <location>
        <begin position="40"/>
        <end position="52"/>
    </location>
</feature>
<dbReference type="InterPro" id="IPR013180">
    <property type="entry name" value="CTNNBL1_N"/>
</dbReference>